<name>A0AA36FBI2_OCTVU</name>
<evidence type="ECO:0000313" key="3">
    <source>
        <dbReference type="Proteomes" id="UP001162480"/>
    </source>
</evidence>
<accession>A0AA36FBI2</accession>
<gene>
    <name evidence="2" type="ORF">OCTVUL_1B028836</name>
</gene>
<keyword evidence="1" id="KW-0472">Membrane</keyword>
<feature type="transmembrane region" description="Helical" evidence="1">
    <location>
        <begin position="20"/>
        <end position="43"/>
    </location>
</feature>
<keyword evidence="3" id="KW-1185">Reference proteome</keyword>
<evidence type="ECO:0000313" key="2">
    <source>
        <dbReference type="EMBL" id="CAI9731224.1"/>
    </source>
</evidence>
<dbReference type="Proteomes" id="UP001162480">
    <property type="component" value="Chromosome 12"/>
</dbReference>
<organism evidence="2 3">
    <name type="scientific">Octopus vulgaris</name>
    <name type="common">Common octopus</name>
    <dbReference type="NCBI Taxonomy" id="6645"/>
    <lineage>
        <taxon>Eukaryota</taxon>
        <taxon>Metazoa</taxon>
        <taxon>Spiralia</taxon>
        <taxon>Lophotrochozoa</taxon>
        <taxon>Mollusca</taxon>
        <taxon>Cephalopoda</taxon>
        <taxon>Coleoidea</taxon>
        <taxon>Octopodiformes</taxon>
        <taxon>Octopoda</taxon>
        <taxon>Incirrata</taxon>
        <taxon>Octopodidae</taxon>
        <taxon>Octopus</taxon>
    </lineage>
</organism>
<proteinExistence type="predicted"/>
<keyword evidence="1" id="KW-1133">Transmembrane helix</keyword>
<sequence>MDYNFNETIDLSLSVFLLDFILDSYSLLLFRVKLLMLLMMLLLDNSDQPNKVEVLGGEKCAHIKYWNAVESGLPIPFLEKYGQLVNAEMNLRSGGVSMDTQVLNSLNDQTAIPEYSPVYCVEDMKFPKSEKYSVHSTEMIIGVQGRSPGDHFQ</sequence>
<reference evidence="2" key="1">
    <citation type="submission" date="2023-08" db="EMBL/GenBank/DDBJ databases">
        <authorList>
            <person name="Alioto T."/>
            <person name="Alioto T."/>
            <person name="Gomez Garrido J."/>
        </authorList>
    </citation>
    <scope>NUCLEOTIDE SEQUENCE</scope>
</reference>
<dbReference type="AlphaFoldDB" id="A0AA36FBI2"/>
<keyword evidence="1" id="KW-0812">Transmembrane</keyword>
<protein>
    <submittedName>
        <fullName evidence="2">Uncharacterized protein</fullName>
    </submittedName>
</protein>
<dbReference type="EMBL" id="OX597825">
    <property type="protein sequence ID" value="CAI9731224.1"/>
    <property type="molecule type" value="Genomic_DNA"/>
</dbReference>
<evidence type="ECO:0000256" key="1">
    <source>
        <dbReference type="SAM" id="Phobius"/>
    </source>
</evidence>